<protein>
    <submittedName>
        <fullName evidence="2">Molybdopterin-guanine dinucleotide biosynthesis protein MobB</fullName>
    </submittedName>
</protein>
<reference evidence="2 3" key="1">
    <citation type="submission" date="2024-01" db="EMBL/GenBank/DDBJ databases">
        <title>Campylobacter porcellus sp. nov.</title>
        <authorList>
            <person name="Papic B."/>
            <person name="Gruntar I."/>
        </authorList>
    </citation>
    <scope>NUCLEOTIDE SEQUENCE [LARGE SCALE GENOMIC DNA]</scope>
    <source>
        <strain evidence="2 3">CX2-4855-23</strain>
    </source>
</reference>
<dbReference type="Gene3D" id="3.40.50.300">
    <property type="entry name" value="P-loop containing nucleotide triphosphate hydrolases"/>
    <property type="match status" value="1"/>
</dbReference>
<dbReference type="InterPro" id="IPR052539">
    <property type="entry name" value="MGD_biosynthesis_adapter"/>
</dbReference>
<proteinExistence type="predicted"/>
<dbReference type="InterPro" id="IPR004435">
    <property type="entry name" value="MobB_dom"/>
</dbReference>
<dbReference type="Proteomes" id="UP001331664">
    <property type="component" value="Unassembled WGS sequence"/>
</dbReference>
<accession>A0ABU7M353</accession>
<dbReference type="RefSeq" id="WP_330525965.1">
    <property type="nucleotide sequence ID" value="NZ_JAZBRD010000001.1"/>
</dbReference>
<dbReference type="EMBL" id="JAZBRD010000001">
    <property type="protein sequence ID" value="MEE3744004.1"/>
    <property type="molecule type" value="Genomic_DNA"/>
</dbReference>
<feature type="domain" description="Molybdopterin-guanine dinucleotide biosynthesis protein B (MobB)" evidence="1">
    <location>
        <begin position="6"/>
        <end position="146"/>
    </location>
</feature>
<name>A0ABU7M353_9BACT</name>
<evidence type="ECO:0000313" key="2">
    <source>
        <dbReference type="EMBL" id="MEE3744004.1"/>
    </source>
</evidence>
<organism evidence="2 3">
    <name type="scientific">Campylobacter porcelli</name>
    <dbReference type="NCBI Taxonomy" id="1660073"/>
    <lineage>
        <taxon>Bacteria</taxon>
        <taxon>Pseudomonadati</taxon>
        <taxon>Campylobacterota</taxon>
        <taxon>Epsilonproteobacteria</taxon>
        <taxon>Campylobacterales</taxon>
        <taxon>Campylobacteraceae</taxon>
        <taxon>Campylobacter</taxon>
    </lineage>
</organism>
<comment type="caution">
    <text evidence="2">The sequence shown here is derived from an EMBL/GenBank/DDBJ whole genome shotgun (WGS) entry which is preliminary data.</text>
</comment>
<dbReference type="Pfam" id="PF03205">
    <property type="entry name" value="MobB"/>
    <property type="match status" value="1"/>
</dbReference>
<sequence>MKRLAVAFSGASGSGKTTLISKVAKELISRGFKVAITKHDPGDKAKFDYPGKDSYIYSSIGADVAVVSPNRTSIFLQSGLFGGKDRISSQSHRDKNEKFEPNLDNFDSELEILAAYFGEFDYLLIEGLKSLKLPKITIFRDEVIDDFIPFSDAFATNVEVMASGDKFGLDDIDDIIKWIDKNAKRV</sequence>
<keyword evidence="3" id="KW-1185">Reference proteome</keyword>
<dbReference type="SUPFAM" id="SSF52540">
    <property type="entry name" value="P-loop containing nucleoside triphosphate hydrolases"/>
    <property type="match status" value="1"/>
</dbReference>
<evidence type="ECO:0000313" key="3">
    <source>
        <dbReference type="Proteomes" id="UP001331664"/>
    </source>
</evidence>
<evidence type="ECO:0000259" key="1">
    <source>
        <dbReference type="Pfam" id="PF03205"/>
    </source>
</evidence>
<dbReference type="PANTHER" id="PTHR40072:SF1">
    <property type="entry name" value="MOLYBDOPTERIN-GUANINE DINUCLEOTIDE BIOSYNTHESIS ADAPTER PROTEIN"/>
    <property type="match status" value="1"/>
</dbReference>
<dbReference type="InterPro" id="IPR027417">
    <property type="entry name" value="P-loop_NTPase"/>
</dbReference>
<gene>
    <name evidence="2" type="ORF">V2I23_01670</name>
</gene>
<dbReference type="PANTHER" id="PTHR40072">
    <property type="entry name" value="MOLYBDOPTERIN-GUANINE DINUCLEOTIDE BIOSYNTHESIS ADAPTER PROTEIN-RELATED"/>
    <property type="match status" value="1"/>
</dbReference>